<organism evidence="1 2">
    <name type="scientific">Staurois parvus</name>
    <dbReference type="NCBI Taxonomy" id="386267"/>
    <lineage>
        <taxon>Eukaryota</taxon>
        <taxon>Metazoa</taxon>
        <taxon>Chordata</taxon>
        <taxon>Craniata</taxon>
        <taxon>Vertebrata</taxon>
        <taxon>Euteleostomi</taxon>
        <taxon>Amphibia</taxon>
        <taxon>Batrachia</taxon>
        <taxon>Anura</taxon>
        <taxon>Neobatrachia</taxon>
        <taxon>Ranoidea</taxon>
        <taxon>Ranidae</taxon>
        <taxon>Staurois</taxon>
    </lineage>
</organism>
<reference evidence="1" key="1">
    <citation type="submission" date="2023-05" db="EMBL/GenBank/DDBJ databases">
        <authorList>
            <person name="Stuckert A."/>
        </authorList>
    </citation>
    <scope>NUCLEOTIDE SEQUENCE</scope>
</reference>
<name>A0ABN9C136_9NEOB</name>
<dbReference type="EMBL" id="CATNWA010007222">
    <property type="protein sequence ID" value="CAI9553588.1"/>
    <property type="molecule type" value="Genomic_DNA"/>
</dbReference>
<evidence type="ECO:0000313" key="2">
    <source>
        <dbReference type="Proteomes" id="UP001162483"/>
    </source>
</evidence>
<proteinExistence type="predicted"/>
<accession>A0ABN9C136</accession>
<comment type="caution">
    <text evidence="1">The sequence shown here is derived from an EMBL/GenBank/DDBJ whole genome shotgun (WGS) entry which is preliminary data.</text>
</comment>
<sequence length="84" mass="9260">PPIVIAAVSHHHGSQPVTTRWHLVIVEDLQRGGELYANNTVFLPVCLCTLLWMASSVITVKPTHTTPYVKHSLHTINPLITPSC</sequence>
<evidence type="ECO:0000313" key="1">
    <source>
        <dbReference type="EMBL" id="CAI9553588.1"/>
    </source>
</evidence>
<gene>
    <name evidence="1" type="ORF">SPARVUS_LOCUS4066729</name>
</gene>
<keyword evidence="2" id="KW-1185">Reference proteome</keyword>
<dbReference type="Proteomes" id="UP001162483">
    <property type="component" value="Unassembled WGS sequence"/>
</dbReference>
<feature type="non-terminal residue" evidence="1">
    <location>
        <position position="1"/>
    </location>
</feature>
<protein>
    <submittedName>
        <fullName evidence="1">Uncharacterized protein</fullName>
    </submittedName>
</protein>